<name>A0ABT5DBM5_9BACT</name>
<comment type="caution">
    <text evidence="2">The sequence shown here is derived from an EMBL/GenBank/DDBJ whole genome shotgun (WGS) entry which is preliminary data.</text>
</comment>
<evidence type="ECO:0000313" key="2">
    <source>
        <dbReference type="EMBL" id="MDC0711067.1"/>
    </source>
</evidence>
<dbReference type="Proteomes" id="UP001221838">
    <property type="component" value="Unassembled WGS sequence"/>
</dbReference>
<sequence length="119" mass="12594">MPTTKMLLVSLLLGTGLYTHDAAISYANSLDEKRTHELIGELSTQNAQMDEAALVQDLRQALDSNQATPVLSQLYGELSDPDFPSPGVCSSCHPGMVKPAQVPSNHPVGPVAPAVPTKT</sequence>
<organism evidence="2 3">
    <name type="scientific">Stigmatella ashevillensis</name>
    <dbReference type="NCBI Taxonomy" id="2995309"/>
    <lineage>
        <taxon>Bacteria</taxon>
        <taxon>Pseudomonadati</taxon>
        <taxon>Myxococcota</taxon>
        <taxon>Myxococcia</taxon>
        <taxon>Myxococcales</taxon>
        <taxon>Cystobacterineae</taxon>
        <taxon>Archangiaceae</taxon>
        <taxon>Stigmatella</taxon>
    </lineage>
</organism>
<dbReference type="EMBL" id="JAQNDM010000002">
    <property type="protein sequence ID" value="MDC0711067.1"/>
    <property type="molecule type" value="Genomic_DNA"/>
</dbReference>
<feature type="region of interest" description="Disordered" evidence="1">
    <location>
        <begin position="100"/>
        <end position="119"/>
    </location>
</feature>
<protein>
    <recommendedName>
        <fullName evidence="4">Cytochrome c domain-containing protein</fullName>
    </recommendedName>
</protein>
<keyword evidence="3" id="KW-1185">Reference proteome</keyword>
<evidence type="ECO:0008006" key="4">
    <source>
        <dbReference type="Google" id="ProtNLM"/>
    </source>
</evidence>
<evidence type="ECO:0000313" key="3">
    <source>
        <dbReference type="Proteomes" id="UP001221838"/>
    </source>
</evidence>
<gene>
    <name evidence="2" type="ORF">POL68_21530</name>
</gene>
<reference evidence="2 3" key="1">
    <citation type="submission" date="2022-11" db="EMBL/GenBank/DDBJ databases">
        <title>Minimal conservation of predation-associated metabolite biosynthetic gene clusters underscores biosynthetic potential of Myxococcota including descriptions for ten novel species: Archangium lansinium sp. nov., Myxococcus landrumus sp. nov., Nannocystis bai.</title>
        <authorList>
            <person name="Ahearne A."/>
            <person name="Stevens C."/>
            <person name="Dowd S."/>
        </authorList>
    </citation>
    <scope>NUCLEOTIDE SEQUENCE [LARGE SCALE GENOMIC DNA]</scope>
    <source>
        <strain evidence="2 3">NCWAL01</strain>
    </source>
</reference>
<proteinExistence type="predicted"/>
<accession>A0ABT5DBM5</accession>
<evidence type="ECO:0000256" key="1">
    <source>
        <dbReference type="SAM" id="MobiDB-lite"/>
    </source>
</evidence>
<dbReference type="RefSeq" id="WP_272141033.1">
    <property type="nucleotide sequence ID" value="NZ_JAQNDM010000002.1"/>
</dbReference>